<dbReference type="AlphaFoldDB" id="A0A0A8YL14"/>
<organism evidence="1">
    <name type="scientific">Arundo donax</name>
    <name type="common">Giant reed</name>
    <name type="synonym">Donax arundinaceus</name>
    <dbReference type="NCBI Taxonomy" id="35708"/>
    <lineage>
        <taxon>Eukaryota</taxon>
        <taxon>Viridiplantae</taxon>
        <taxon>Streptophyta</taxon>
        <taxon>Embryophyta</taxon>
        <taxon>Tracheophyta</taxon>
        <taxon>Spermatophyta</taxon>
        <taxon>Magnoliopsida</taxon>
        <taxon>Liliopsida</taxon>
        <taxon>Poales</taxon>
        <taxon>Poaceae</taxon>
        <taxon>PACMAD clade</taxon>
        <taxon>Arundinoideae</taxon>
        <taxon>Arundineae</taxon>
        <taxon>Arundo</taxon>
    </lineage>
</organism>
<name>A0A0A8YL14_ARUDO</name>
<evidence type="ECO:0000313" key="1">
    <source>
        <dbReference type="EMBL" id="JAD23162.1"/>
    </source>
</evidence>
<protein>
    <submittedName>
        <fullName evidence="1">Uncharacterized protein</fullName>
    </submittedName>
</protein>
<proteinExistence type="predicted"/>
<dbReference type="EMBL" id="GBRH01274733">
    <property type="protein sequence ID" value="JAD23162.1"/>
    <property type="molecule type" value="Transcribed_RNA"/>
</dbReference>
<sequence length="18" mass="1993">MCAPILYRQSAVRPFPSG</sequence>
<reference evidence="1" key="1">
    <citation type="submission" date="2014-09" db="EMBL/GenBank/DDBJ databases">
        <authorList>
            <person name="Magalhaes I.L.F."/>
            <person name="Oliveira U."/>
            <person name="Santos F.R."/>
            <person name="Vidigal T.H.D.A."/>
            <person name="Brescovit A.D."/>
            <person name="Santos A.J."/>
        </authorList>
    </citation>
    <scope>NUCLEOTIDE SEQUENCE</scope>
    <source>
        <tissue evidence="1">Shoot tissue taken approximately 20 cm above the soil surface</tissue>
    </source>
</reference>
<accession>A0A0A8YL14</accession>
<reference evidence="1" key="2">
    <citation type="journal article" date="2015" name="Data Brief">
        <title>Shoot transcriptome of the giant reed, Arundo donax.</title>
        <authorList>
            <person name="Barrero R.A."/>
            <person name="Guerrero F.D."/>
            <person name="Moolhuijzen P."/>
            <person name="Goolsby J.A."/>
            <person name="Tidwell J."/>
            <person name="Bellgard S.E."/>
            <person name="Bellgard M.I."/>
        </authorList>
    </citation>
    <scope>NUCLEOTIDE SEQUENCE</scope>
    <source>
        <tissue evidence="1">Shoot tissue taken approximately 20 cm above the soil surface</tissue>
    </source>
</reference>